<dbReference type="OrthoDB" id="414540at2759"/>
<dbReference type="AlphaFoldDB" id="A0A0D2NQV8"/>
<reference evidence="2" key="1">
    <citation type="submission" date="2014-04" db="EMBL/GenBank/DDBJ databases">
        <title>Evolutionary Origins and Diversification of the Mycorrhizal Mutualists.</title>
        <authorList>
            <consortium name="DOE Joint Genome Institute"/>
            <consortium name="Mycorrhizal Genomics Consortium"/>
            <person name="Kohler A."/>
            <person name="Kuo A."/>
            <person name="Nagy L.G."/>
            <person name="Floudas D."/>
            <person name="Copeland A."/>
            <person name="Barry K.W."/>
            <person name="Cichocki N."/>
            <person name="Veneault-Fourrey C."/>
            <person name="LaButti K."/>
            <person name="Lindquist E.A."/>
            <person name="Lipzen A."/>
            <person name="Lundell T."/>
            <person name="Morin E."/>
            <person name="Murat C."/>
            <person name="Riley R."/>
            <person name="Ohm R."/>
            <person name="Sun H."/>
            <person name="Tunlid A."/>
            <person name="Henrissat B."/>
            <person name="Grigoriev I.V."/>
            <person name="Hibbett D.S."/>
            <person name="Martin F."/>
        </authorList>
    </citation>
    <scope>NUCLEOTIDE SEQUENCE [LARGE SCALE GENOMIC DNA]</scope>
    <source>
        <strain evidence="2">FD-334 SS-4</strain>
    </source>
</reference>
<accession>A0A0D2NQV8</accession>
<gene>
    <name evidence="1" type="ORF">HYPSUDRAFT_44625</name>
</gene>
<keyword evidence="2" id="KW-1185">Reference proteome</keyword>
<dbReference type="EMBL" id="KN817581">
    <property type="protein sequence ID" value="KJA19151.1"/>
    <property type="molecule type" value="Genomic_DNA"/>
</dbReference>
<dbReference type="OMA" id="WGHNYAV"/>
<protein>
    <submittedName>
        <fullName evidence="1">Uncharacterized protein</fullName>
    </submittedName>
</protein>
<name>A0A0D2NQV8_HYPSF</name>
<dbReference type="Proteomes" id="UP000054270">
    <property type="component" value="Unassembled WGS sequence"/>
</dbReference>
<evidence type="ECO:0000313" key="2">
    <source>
        <dbReference type="Proteomes" id="UP000054270"/>
    </source>
</evidence>
<organism evidence="1 2">
    <name type="scientific">Hypholoma sublateritium (strain FD-334 SS-4)</name>
    <dbReference type="NCBI Taxonomy" id="945553"/>
    <lineage>
        <taxon>Eukaryota</taxon>
        <taxon>Fungi</taxon>
        <taxon>Dikarya</taxon>
        <taxon>Basidiomycota</taxon>
        <taxon>Agaricomycotina</taxon>
        <taxon>Agaricomycetes</taxon>
        <taxon>Agaricomycetidae</taxon>
        <taxon>Agaricales</taxon>
        <taxon>Agaricineae</taxon>
        <taxon>Strophariaceae</taxon>
        <taxon>Hypholoma</taxon>
    </lineage>
</organism>
<sequence>MAPSALYNKLLALTNTHATFPSMEEMFAIRAPDATHAWGHKFLVSRNPKLGESMDNATFKAHLISTGPYIASGRGEVHAIAVDEHQRTSVIHMSYFLQASGSEETVQQDLIWLLKFTDDEDVDKVLIKESLEFIDAAASARISEIIRGVHGEVAENVRGGITLRGY</sequence>
<evidence type="ECO:0000313" key="1">
    <source>
        <dbReference type="EMBL" id="KJA19151.1"/>
    </source>
</evidence>
<proteinExistence type="predicted"/>